<gene>
    <name evidence="2" type="ORF">IAB70_00575</name>
</gene>
<dbReference type="SUPFAM" id="SSF55729">
    <property type="entry name" value="Acyl-CoA N-acyltransferases (Nat)"/>
    <property type="match status" value="1"/>
</dbReference>
<dbReference type="Pfam" id="PF00583">
    <property type="entry name" value="Acetyltransf_1"/>
    <property type="match status" value="1"/>
</dbReference>
<proteinExistence type="predicted"/>
<dbReference type="CDD" id="cd04301">
    <property type="entry name" value="NAT_SF"/>
    <property type="match status" value="1"/>
</dbReference>
<organism evidence="2 3">
    <name type="scientific">Candidatus Merdicola faecigallinarum</name>
    <dbReference type="NCBI Taxonomy" id="2840862"/>
    <lineage>
        <taxon>Bacteria</taxon>
        <taxon>Bacillati</taxon>
        <taxon>Bacillota</taxon>
        <taxon>Clostridia</taxon>
        <taxon>Candidatus Merdicola</taxon>
    </lineage>
</organism>
<reference evidence="2" key="1">
    <citation type="submission" date="2020-10" db="EMBL/GenBank/DDBJ databases">
        <authorList>
            <person name="Gilroy R."/>
        </authorList>
    </citation>
    <scope>NUCLEOTIDE SEQUENCE</scope>
    <source>
        <strain evidence="2">CHK195-15760</strain>
    </source>
</reference>
<protein>
    <submittedName>
        <fullName evidence="2">GNAT family N-acetyltransferase</fullName>
    </submittedName>
</protein>
<evidence type="ECO:0000313" key="3">
    <source>
        <dbReference type="Proteomes" id="UP000824093"/>
    </source>
</evidence>
<name>A0A9D1S959_9FIRM</name>
<evidence type="ECO:0000259" key="1">
    <source>
        <dbReference type="PROSITE" id="PS51186"/>
    </source>
</evidence>
<dbReference type="PROSITE" id="PS51186">
    <property type="entry name" value="GNAT"/>
    <property type="match status" value="1"/>
</dbReference>
<dbReference type="InterPro" id="IPR000182">
    <property type="entry name" value="GNAT_dom"/>
</dbReference>
<dbReference type="EMBL" id="DVNH01000005">
    <property type="protein sequence ID" value="HIU51112.1"/>
    <property type="molecule type" value="Genomic_DNA"/>
</dbReference>
<sequence>MPIRTAVIEDTEEIVDLKIKAWKKAYQGIIEEEYLENMDPERFEEKLRLYFYDCNRIVYEDRKTKKIMGFCMYGERQNKAEGYQEYDSEICALYVDPDHKREGIGSKLILSAFKHLKQEKKQNTLLWCLKKNHSARHFYEAMGGILLGEKELYLNQTPYSEVGYGFSLNKILL</sequence>
<feature type="domain" description="N-acetyltransferase" evidence="1">
    <location>
        <begin position="1"/>
        <end position="169"/>
    </location>
</feature>
<dbReference type="GO" id="GO:0016747">
    <property type="term" value="F:acyltransferase activity, transferring groups other than amino-acyl groups"/>
    <property type="evidence" value="ECO:0007669"/>
    <property type="project" value="InterPro"/>
</dbReference>
<dbReference type="Gene3D" id="3.40.630.30">
    <property type="match status" value="1"/>
</dbReference>
<dbReference type="InterPro" id="IPR016181">
    <property type="entry name" value="Acyl_CoA_acyltransferase"/>
</dbReference>
<comment type="caution">
    <text evidence="2">The sequence shown here is derived from an EMBL/GenBank/DDBJ whole genome shotgun (WGS) entry which is preliminary data.</text>
</comment>
<evidence type="ECO:0000313" key="2">
    <source>
        <dbReference type="EMBL" id="HIU51112.1"/>
    </source>
</evidence>
<accession>A0A9D1S959</accession>
<dbReference type="Proteomes" id="UP000824093">
    <property type="component" value="Unassembled WGS sequence"/>
</dbReference>
<dbReference type="AlphaFoldDB" id="A0A9D1S959"/>
<reference evidence="2" key="2">
    <citation type="journal article" date="2021" name="PeerJ">
        <title>Extensive microbial diversity within the chicken gut microbiome revealed by metagenomics and culture.</title>
        <authorList>
            <person name="Gilroy R."/>
            <person name="Ravi A."/>
            <person name="Getino M."/>
            <person name="Pursley I."/>
            <person name="Horton D.L."/>
            <person name="Alikhan N.F."/>
            <person name="Baker D."/>
            <person name="Gharbi K."/>
            <person name="Hall N."/>
            <person name="Watson M."/>
            <person name="Adriaenssens E.M."/>
            <person name="Foster-Nyarko E."/>
            <person name="Jarju S."/>
            <person name="Secka A."/>
            <person name="Antonio M."/>
            <person name="Oren A."/>
            <person name="Chaudhuri R.R."/>
            <person name="La Ragione R."/>
            <person name="Hildebrand F."/>
            <person name="Pallen M.J."/>
        </authorList>
    </citation>
    <scope>NUCLEOTIDE SEQUENCE</scope>
    <source>
        <strain evidence="2">CHK195-15760</strain>
    </source>
</reference>